<feature type="transmembrane region" description="Helical" evidence="1">
    <location>
        <begin position="36"/>
        <end position="54"/>
    </location>
</feature>
<proteinExistence type="predicted"/>
<dbReference type="Proteomes" id="UP000295493">
    <property type="component" value="Unassembled WGS sequence"/>
</dbReference>
<accession>A0A4R6FIG3</accession>
<keyword evidence="1" id="KW-0812">Transmembrane</keyword>
<sequence length="87" mass="9190">MEDSPTVQAIKWAATATGVLAAFMVSLDLGRRTVGAGFVIFTVSSVAWITAAALSTDWALGTQNAVLFAINIFGIYRYLIRATPGHG</sequence>
<evidence type="ECO:0000313" key="2">
    <source>
        <dbReference type="EMBL" id="TDN80284.1"/>
    </source>
</evidence>
<evidence type="ECO:0000256" key="1">
    <source>
        <dbReference type="SAM" id="Phobius"/>
    </source>
</evidence>
<dbReference type="RefSeq" id="WP_133496323.1">
    <property type="nucleotide sequence ID" value="NZ_BMLU01000010.1"/>
</dbReference>
<reference evidence="2 3" key="1">
    <citation type="submission" date="2019-03" db="EMBL/GenBank/DDBJ databases">
        <title>Genomic Encyclopedia of Type Strains, Phase IV (KMG-IV): sequencing the most valuable type-strain genomes for metagenomic binning, comparative biology and taxonomic classification.</title>
        <authorList>
            <person name="Goeker M."/>
        </authorList>
    </citation>
    <scope>NUCLEOTIDE SEQUENCE [LARGE SCALE GENOMIC DNA]</scope>
    <source>
        <strain evidence="2 3">DSM 25059</strain>
    </source>
</reference>
<dbReference type="OrthoDB" id="7619970at2"/>
<dbReference type="EMBL" id="SNWD01000010">
    <property type="protein sequence ID" value="TDN80284.1"/>
    <property type="molecule type" value="Genomic_DNA"/>
</dbReference>
<dbReference type="AlphaFoldDB" id="A0A4R6FIG3"/>
<comment type="caution">
    <text evidence="2">The sequence shown here is derived from an EMBL/GenBank/DDBJ whole genome shotgun (WGS) entry which is preliminary data.</text>
</comment>
<gene>
    <name evidence="2" type="ORF">EV664_11077</name>
</gene>
<organism evidence="2 3">
    <name type="scientific">Stakelama pacifica</name>
    <dbReference type="NCBI Taxonomy" id="517720"/>
    <lineage>
        <taxon>Bacteria</taxon>
        <taxon>Pseudomonadati</taxon>
        <taxon>Pseudomonadota</taxon>
        <taxon>Alphaproteobacteria</taxon>
        <taxon>Sphingomonadales</taxon>
        <taxon>Sphingomonadaceae</taxon>
        <taxon>Stakelama</taxon>
    </lineage>
</organism>
<feature type="transmembrane region" description="Helical" evidence="1">
    <location>
        <begin position="12"/>
        <end position="29"/>
    </location>
</feature>
<keyword evidence="1" id="KW-0472">Membrane</keyword>
<protein>
    <submittedName>
        <fullName evidence="2">Uncharacterized protein</fullName>
    </submittedName>
</protein>
<feature type="transmembrane region" description="Helical" evidence="1">
    <location>
        <begin position="60"/>
        <end position="79"/>
    </location>
</feature>
<name>A0A4R6FIG3_9SPHN</name>
<keyword evidence="3" id="KW-1185">Reference proteome</keyword>
<keyword evidence="1" id="KW-1133">Transmembrane helix</keyword>
<evidence type="ECO:0000313" key="3">
    <source>
        <dbReference type="Proteomes" id="UP000295493"/>
    </source>
</evidence>